<evidence type="ECO:0000313" key="2">
    <source>
        <dbReference type="Proteomes" id="UP000054144"/>
    </source>
</evidence>
<dbReference type="Proteomes" id="UP000054144">
    <property type="component" value="Unassembled WGS sequence"/>
</dbReference>
<name>A0A0D7A321_9AGAR</name>
<dbReference type="InterPro" id="IPR011990">
    <property type="entry name" value="TPR-like_helical_dom_sf"/>
</dbReference>
<sequence length="469" mass="53102">MEIHICAALIRRLHAIRPVSDALMARFYDLGIEYRRPKDVLDVYLFTKLPQTIARHQYAVPPSLALLALFNYCFKRGHDDAARQLVADIVEHNIYVPPSARIGLLINIARSSWPLFSQTLYDRFVADAEMPAKVVKSSPAVMLILVSQFHQLLTSLEHSIELQEQKPHLDSKFLHPNILRQRQENVSRLISKIMSNHIAEHEPLEKADHKVLTTLARAHFIIGDFAKGFDLFRIVMNRADVLDLYDMNVALSAMAEVNPRVAARMVDRMVQQGIAPNSVTYGTIMHQAYLHDDEALVRDMAFRMRTAALSGERLSIASTTNILLSNLGVKLLANTAETTRTELAGALNMLTSINDVRMRTSRTLRTKLVSMALKADTPVLAFKFWLLMFAQAEWDSRQHVFFRRLIIHAIREHRHVGRLDAKEANGMLAALHGFKKKSAKRSRSRRLLPIQQTAAMTPSILGDVAADRT</sequence>
<keyword evidence="2" id="KW-1185">Reference proteome</keyword>
<accession>A0A0D7A321</accession>
<organism evidence="1 2">
    <name type="scientific">Fistulina hepatica ATCC 64428</name>
    <dbReference type="NCBI Taxonomy" id="1128425"/>
    <lineage>
        <taxon>Eukaryota</taxon>
        <taxon>Fungi</taxon>
        <taxon>Dikarya</taxon>
        <taxon>Basidiomycota</taxon>
        <taxon>Agaricomycotina</taxon>
        <taxon>Agaricomycetes</taxon>
        <taxon>Agaricomycetidae</taxon>
        <taxon>Agaricales</taxon>
        <taxon>Fistulinaceae</taxon>
        <taxon>Fistulina</taxon>
    </lineage>
</organism>
<dbReference type="OrthoDB" id="185373at2759"/>
<dbReference type="AlphaFoldDB" id="A0A0D7A321"/>
<dbReference type="EMBL" id="KN882065">
    <property type="protein sequence ID" value="KIY44779.1"/>
    <property type="molecule type" value="Genomic_DNA"/>
</dbReference>
<evidence type="ECO:0000313" key="1">
    <source>
        <dbReference type="EMBL" id="KIY44779.1"/>
    </source>
</evidence>
<protein>
    <recommendedName>
        <fullName evidence="3">Pentacotripeptide-repeat region of PRORP domain-containing protein</fullName>
    </recommendedName>
</protein>
<proteinExistence type="predicted"/>
<reference evidence="1 2" key="1">
    <citation type="journal article" date="2015" name="Fungal Genet. Biol.">
        <title>Evolution of novel wood decay mechanisms in Agaricales revealed by the genome sequences of Fistulina hepatica and Cylindrobasidium torrendii.</title>
        <authorList>
            <person name="Floudas D."/>
            <person name="Held B.W."/>
            <person name="Riley R."/>
            <person name="Nagy L.G."/>
            <person name="Koehler G."/>
            <person name="Ransdell A.S."/>
            <person name="Younus H."/>
            <person name="Chow J."/>
            <person name="Chiniquy J."/>
            <person name="Lipzen A."/>
            <person name="Tritt A."/>
            <person name="Sun H."/>
            <person name="Haridas S."/>
            <person name="LaButti K."/>
            <person name="Ohm R.A."/>
            <person name="Kues U."/>
            <person name="Blanchette R.A."/>
            <person name="Grigoriev I.V."/>
            <person name="Minto R.E."/>
            <person name="Hibbett D.S."/>
        </authorList>
    </citation>
    <scope>NUCLEOTIDE SEQUENCE [LARGE SCALE GENOMIC DNA]</scope>
    <source>
        <strain evidence="1 2">ATCC 64428</strain>
    </source>
</reference>
<dbReference type="Gene3D" id="1.25.40.10">
    <property type="entry name" value="Tetratricopeptide repeat domain"/>
    <property type="match status" value="1"/>
</dbReference>
<evidence type="ECO:0008006" key="3">
    <source>
        <dbReference type="Google" id="ProtNLM"/>
    </source>
</evidence>
<gene>
    <name evidence="1" type="ORF">FISHEDRAFT_50678</name>
</gene>